<protein>
    <submittedName>
        <fullName evidence="2">Glycosyl transferase family 2</fullName>
    </submittedName>
</protein>
<keyword evidence="3" id="KW-1185">Reference proteome</keyword>
<dbReference type="InterPro" id="IPR001173">
    <property type="entry name" value="Glyco_trans_2-like"/>
</dbReference>
<dbReference type="CDD" id="cd00761">
    <property type="entry name" value="Glyco_tranf_GTA_type"/>
    <property type="match status" value="1"/>
</dbReference>
<dbReference type="InterPro" id="IPR029044">
    <property type="entry name" value="Nucleotide-diphossugar_trans"/>
</dbReference>
<dbReference type="RefSeq" id="WP_133556405.1">
    <property type="nucleotide sequence ID" value="NZ_SNYF01000007.1"/>
</dbReference>
<dbReference type="Proteomes" id="UP000294535">
    <property type="component" value="Unassembled WGS sequence"/>
</dbReference>
<feature type="domain" description="Glycosyltransferase 2-like" evidence="1">
    <location>
        <begin position="88"/>
        <end position="140"/>
    </location>
</feature>
<dbReference type="AlphaFoldDB" id="A0A4R6T3Y4"/>
<dbReference type="Gene3D" id="3.90.550.10">
    <property type="entry name" value="Spore Coat Polysaccharide Biosynthesis Protein SpsA, Chain A"/>
    <property type="match status" value="1"/>
</dbReference>
<dbReference type="Pfam" id="PF00535">
    <property type="entry name" value="Glycos_transf_2"/>
    <property type="match status" value="1"/>
</dbReference>
<dbReference type="EMBL" id="SNYF01000007">
    <property type="protein sequence ID" value="TDQ16452.1"/>
    <property type="molecule type" value="Genomic_DNA"/>
</dbReference>
<evidence type="ECO:0000313" key="3">
    <source>
        <dbReference type="Proteomes" id="UP000294535"/>
    </source>
</evidence>
<gene>
    <name evidence="2" type="ORF">DFQ04_2570</name>
</gene>
<dbReference type="OrthoDB" id="153025at2"/>
<accession>A0A4R6T3Y4</accession>
<proteinExistence type="predicted"/>
<reference evidence="2 3" key="1">
    <citation type="submission" date="2019-03" db="EMBL/GenBank/DDBJ databases">
        <title>Genomic Encyclopedia of Type Strains, Phase III (KMG-III): the genomes of soil and plant-associated and newly described type strains.</title>
        <authorList>
            <person name="Whitman W."/>
        </authorList>
    </citation>
    <scope>NUCLEOTIDE SEQUENCE [LARGE SCALE GENOMIC DNA]</scope>
    <source>
        <strain evidence="2 3">CECT 8446</strain>
    </source>
</reference>
<sequence length="319" mass="36945">MDISIVLEWENAILSELDRTSQLLVQIFKQTSTRNESFELLVLHNENQVSGVFIKDFIDRCVSENSLEVNLPIHIVDVQEAHYFQLKNQGVKLAKGEKIIFFDSDIVPEENWMEVILEVHSKFPKSIISGYSYIDFSDWIGKAFSLSWFFPLPPEDSKLEKVELVFSNNYIAPRKVLLENPYPEMKEGVTRGADVILWERLIKKGVELYKHSGARASHPAPNGLNHFFKRALAEGRDDYQRLYEPEFAVNHPFSRFTKIYLFRSRKALKSPFVNGKRVNLKSYEIPIAAGTMVFYYQLYFFGGLTAKLFPSLAKSSWRI</sequence>
<keyword evidence="2" id="KW-0808">Transferase</keyword>
<comment type="caution">
    <text evidence="2">The sequence shown here is derived from an EMBL/GenBank/DDBJ whole genome shotgun (WGS) entry which is preliminary data.</text>
</comment>
<evidence type="ECO:0000313" key="2">
    <source>
        <dbReference type="EMBL" id="TDQ16452.1"/>
    </source>
</evidence>
<dbReference type="GO" id="GO:0016740">
    <property type="term" value="F:transferase activity"/>
    <property type="evidence" value="ECO:0007669"/>
    <property type="project" value="UniProtKB-KW"/>
</dbReference>
<name>A0A4R6T3Y4_9BACT</name>
<evidence type="ECO:0000259" key="1">
    <source>
        <dbReference type="Pfam" id="PF00535"/>
    </source>
</evidence>
<dbReference type="SUPFAM" id="SSF53448">
    <property type="entry name" value="Nucleotide-diphospho-sugar transferases"/>
    <property type="match status" value="1"/>
</dbReference>
<organism evidence="2 3">
    <name type="scientific">Algoriphagus boseongensis</name>
    <dbReference type="NCBI Taxonomy" id="1442587"/>
    <lineage>
        <taxon>Bacteria</taxon>
        <taxon>Pseudomonadati</taxon>
        <taxon>Bacteroidota</taxon>
        <taxon>Cytophagia</taxon>
        <taxon>Cytophagales</taxon>
        <taxon>Cyclobacteriaceae</taxon>
        <taxon>Algoriphagus</taxon>
    </lineage>
</organism>